<dbReference type="GeneID" id="91279218"/>
<dbReference type="Gene3D" id="1.10.10.10">
    <property type="entry name" value="Winged helix-like DNA-binding domain superfamily/Winged helix DNA-binding domain"/>
    <property type="match status" value="2"/>
</dbReference>
<dbReference type="Proteomes" id="UP000265765">
    <property type="component" value="Chromosome"/>
</dbReference>
<keyword evidence="1" id="KW-0805">Transcription regulation</keyword>
<evidence type="ECO:0000256" key="4">
    <source>
        <dbReference type="SAM" id="MobiDB-lite"/>
    </source>
</evidence>
<gene>
    <name evidence="6" type="ORF">DWG14_00224</name>
</gene>
<evidence type="ECO:0000313" key="7">
    <source>
        <dbReference type="Proteomes" id="UP000265765"/>
    </source>
</evidence>
<evidence type="ECO:0000256" key="2">
    <source>
        <dbReference type="ARBA" id="ARBA00023125"/>
    </source>
</evidence>
<dbReference type="AlphaFoldDB" id="A0AAI8KU66"/>
<dbReference type="EMBL" id="CP032427">
    <property type="protein sequence ID" value="AYC36016.1"/>
    <property type="molecule type" value="Genomic_DNA"/>
</dbReference>
<feature type="domain" description="HTH gntR-type" evidence="5">
    <location>
        <begin position="45"/>
        <end position="115"/>
    </location>
</feature>
<evidence type="ECO:0000256" key="3">
    <source>
        <dbReference type="ARBA" id="ARBA00023163"/>
    </source>
</evidence>
<dbReference type="GO" id="GO:0003677">
    <property type="term" value="F:DNA binding"/>
    <property type="evidence" value="ECO:0007669"/>
    <property type="project" value="UniProtKB-KW"/>
</dbReference>
<organism evidence="6 7">
    <name type="scientific">Streptomyces griseorubiginosus</name>
    <dbReference type="NCBI Taxonomy" id="67304"/>
    <lineage>
        <taxon>Bacteria</taxon>
        <taxon>Bacillati</taxon>
        <taxon>Actinomycetota</taxon>
        <taxon>Actinomycetes</taxon>
        <taxon>Kitasatosporales</taxon>
        <taxon>Streptomycetaceae</taxon>
        <taxon>Streptomyces</taxon>
    </lineage>
</organism>
<dbReference type="Pfam" id="PF00392">
    <property type="entry name" value="GntR"/>
    <property type="match status" value="1"/>
</dbReference>
<dbReference type="InterPro" id="IPR000524">
    <property type="entry name" value="Tscrpt_reg_HTH_GntR"/>
</dbReference>
<evidence type="ECO:0000256" key="1">
    <source>
        <dbReference type="ARBA" id="ARBA00023015"/>
    </source>
</evidence>
<keyword evidence="2" id="KW-0238">DNA-binding</keyword>
<dbReference type="KEGG" id="sge:DWG14_00224"/>
<accession>A0AAI8KU66</accession>
<keyword evidence="3" id="KW-0804">Transcription</keyword>
<dbReference type="PANTHER" id="PTHR43537">
    <property type="entry name" value="TRANSCRIPTIONAL REGULATOR, GNTR FAMILY"/>
    <property type="match status" value="1"/>
</dbReference>
<proteinExistence type="predicted"/>
<protein>
    <recommendedName>
        <fullName evidence="5">HTH gntR-type domain-containing protein</fullName>
    </recommendedName>
</protein>
<name>A0AAI8KU66_9ACTN</name>
<dbReference type="SUPFAM" id="SSF46785">
    <property type="entry name" value="Winged helix' DNA-binding domain"/>
    <property type="match status" value="2"/>
</dbReference>
<evidence type="ECO:0000313" key="6">
    <source>
        <dbReference type="EMBL" id="AYC36016.1"/>
    </source>
</evidence>
<dbReference type="InterPro" id="IPR036390">
    <property type="entry name" value="WH_DNA-bd_sf"/>
</dbReference>
<dbReference type="InterPro" id="IPR036388">
    <property type="entry name" value="WH-like_DNA-bd_sf"/>
</dbReference>
<feature type="compositionally biased region" description="Polar residues" evidence="4">
    <location>
        <begin position="19"/>
        <end position="29"/>
    </location>
</feature>
<evidence type="ECO:0000259" key="5">
    <source>
        <dbReference type="PROSITE" id="PS50949"/>
    </source>
</evidence>
<dbReference type="PANTHER" id="PTHR43537:SF5">
    <property type="entry name" value="UXU OPERON TRANSCRIPTIONAL REGULATOR"/>
    <property type="match status" value="1"/>
</dbReference>
<dbReference type="PROSITE" id="PS50949">
    <property type="entry name" value="HTH_GNTR"/>
    <property type="match status" value="1"/>
</dbReference>
<dbReference type="RefSeq" id="WP_246090821.1">
    <property type="nucleotide sequence ID" value="NZ_CP032427.1"/>
</dbReference>
<feature type="region of interest" description="Disordered" evidence="4">
    <location>
        <begin position="1"/>
        <end position="32"/>
    </location>
</feature>
<sequence>MNTTRHSRGLSDSPGGAQRSRTTGATGNPLSELYSSVVGDQERLTKLPLVVSRDMEERFIRDGWPVGKVYGSEADLAAYYGVGRDVMREAVRVLEARDEVRVRRGPQGGIAVARPGGTHLLVMIGGYAYLTGLGLPDIVEAWSAVHISAVRLMGDRSRQAGGRLQESQAADDGGRPDTAGLLGRFAAEVIGGSGSGPLKYFNDVLAPLLPRMSTALGADALARIRQRIIHDLDRGRTEDAVRRARTLFCGAARDTLAHVARTGGWQGTSVPEPLEQMRIPAFAAVRRMMSEITPQEWVRGRPLGNEWELAERFGVDRSVVRQAIRMMEDAETAVTLPGRGHGLVTRCPSPAPLSRQVCVYLASHAEPPEEAARALGSLMIEMAEIAARKTGPRDVELFEALFDELRQLTSAAPIASVQLIERLQNRLARNALLSLFINGIKAYVSWSMSEELHAPSWVIEFFAQSTHDVLRAIGRRDAPEAARLQAVKQEMLAKYRQAVLEGRGHEVR</sequence>
<reference evidence="6 7" key="1">
    <citation type="submission" date="2018-09" db="EMBL/GenBank/DDBJ databases">
        <title>Production of Trimethoprim by Streptomyces sp. 3E-1.</title>
        <authorList>
            <person name="Kang H.J."/>
            <person name="Kim S.B."/>
        </authorList>
    </citation>
    <scope>NUCLEOTIDE SEQUENCE [LARGE SCALE GENOMIC DNA]</scope>
    <source>
        <strain evidence="6 7">3E-1</strain>
    </source>
</reference>
<dbReference type="GO" id="GO:0003700">
    <property type="term" value="F:DNA-binding transcription factor activity"/>
    <property type="evidence" value="ECO:0007669"/>
    <property type="project" value="InterPro"/>
</dbReference>